<feature type="transmembrane region" description="Helical" evidence="1">
    <location>
        <begin position="542"/>
        <end position="564"/>
    </location>
</feature>
<keyword evidence="1" id="KW-0472">Membrane</keyword>
<sequence length="650" mass="75927">MKIIKLTLDIITLGIITILVLVFTLREEQELLPGSHTILNISAWDYSHNKQEIYETIESISQKENITIYKSISNTNQNTDKYIYSFNEEKPKFQNHIRYKYINYDTLLSKDVRGNYFVMGDSFDSHNIKQLLQKKGVESEIVSLNKFVLFLSVINDKGLLFPMTSILILHVFYFLQIANIKFKEYGIKKLHGYSISKIISEDMLKKCLYYTSLLSVFLISIIILSLVLDISDNNFIFIVRVFLGVIILFSILFLISLCSYTLFIKTDIPLIIKGKKPYTLLRMITVSFKIIILFVLVILLVQNLSSYHELKKIKETEKYWTKLDDYYVIEVAPLKYTHSEENDISKKFHKLISNTEAQRESLLIRHNNLYHPQPTNYTPENGNVIFLNSNFIDFYNSAFKTQFELSDSKNTIDLLLPPKAHIFQQAIKKDFKDWINFQRDNDNQIKEINMKQTNDNFEIYTFDTRSSLKNNFSKNPLVVLIDTTDLGDNFYYSSVTQGSYLFKDYENTNKYLKEYGLEDVVSGVTNYKDIVLKDFEELNIKILIVSISVLLSFITLVLTIIFDIQQYFEKNIKFLMIRKIHGFNLIKNNSKYLLLSNGLVILVGVISITVMKNSAILLLFIFIIIIQILIQSIYINKLEKNNLINLKELE</sequence>
<feature type="transmembrane region" description="Helical" evidence="1">
    <location>
        <begin position="159"/>
        <end position="180"/>
    </location>
</feature>
<feature type="transmembrane region" description="Helical" evidence="1">
    <location>
        <begin position="592"/>
        <end position="610"/>
    </location>
</feature>
<accession>A0A9X4L2Z9</accession>
<dbReference type="NCBIfam" id="TIGR01654">
    <property type="entry name" value="bact_immun_7tm"/>
    <property type="match status" value="1"/>
</dbReference>
<comment type="caution">
    <text evidence="2">The sequence shown here is derived from an EMBL/GenBank/DDBJ whole genome shotgun (WGS) entry which is preliminary data.</text>
</comment>
<proteinExistence type="predicted"/>
<feature type="transmembrane region" description="Helical" evidence="1">
    <location>
        <begin position="207"/>
        <end position="228"/>
    </location>
</feature>
<feature type="transmembrane region" description="Helical" evidence="1">
    <location>
        <begin position="234"/>
        <end position="260"/>
    </location>
</feature>
<dbReference type="Pfam" id="PF07242">
    <property type="entry name" value="DUF1430"/>
    <property type="match status" value="1"/>
</dbReference>
<keyword evidence="1" id="KW-1133">Transmembrane helix</keyword>
<reference evidence="2" key="1">
    <citation type="submission" date="2022-05" db="EMBL/GenBank/DDBJ databases">
        <title>Comparative genomics of Staphylococcus equorum isolates.</title>
        <authorList>
            <person name="Luelf R.H."/>
        </authorList>
    </citation>
    <scope>NUCLEOTIDE SEQUENCE</scope>
    <source>
        <strain evidence="2">TMW 2.2497</strain>
    </source>
</reference>
<feature type="transmembrane region" description="Helical" evidence="1">
    <location>
        <begin position="7"/>
        <end position="25"/>
    </location>
</feature>
<dbReference type="EMBL" id="JAMBQA010000002">
    <property type="protein sequence ID" value="MDG0845495.1"/>
    <property type="molecule type" value="Genomic_DNA"/>
</dbReference>
<feature type="transmembrane region" description="Helical" evidence="1">
    <location>
        <begin position="616"/>
        <end position="635"/>
    </location>
</feature>
<keyword evidence="3" id="KW-1185">Reference proteome</keyword>
<dbReference type="RefSeq" id="WP_277582961.1">
    <property type="nucleotide sequence ID" value="NZ_JAMBPY010000002.1"/>
</dbReference>
<feature type="transmembrane region" description="Helical" evidence="1">
    <location>
        <begin position="280"/>
        <end position="301"/>
    </location>
</feature>
<dbReference type="AlphaFoldDB" id="A0A9X4L2Z9"/>
<gene>
    <name evidence="2" type="ORF">M4L89_04590</name>
</gene>
<name>A0A9X4L2Z9_9STAP</name>
<evidence type="ECO:0000313" key="3">
    <source>
        <dbReference type="Proteomes" id="UP001152422"/>
    </source>
</evidence>
<keyword evidence="1" id="KW-0812">Transmembrane</keyword>
<dbReference type="InterPro" id="IPR006541">
    <property type="entry name" value="Bacteriocin_ass"/>
</dbReference>
<organism evidence="2 3">
    <name type="scientific">Staphylococcus equorum</name>
    <dbReference type="NCBI Taxonomy" id="246432"/>
    <lineage>
        <taxon>Bacteria</taxon>
        <taxon>Bacillati</taxon>
        <taxon>Bacillota</taxon>
        <taxon>Bacilli</taxon>
        <taxon>Bacillales</taxon>
        <taxon>Staphylococcaceae</taxon>
        <taxon>Staphylococcus</taxon>
    </lineage>
</organism>
<evidence type="ECO:0000313" key="2">
    <source>
        <dbReference type="EMBL" id="MDG0845495.1"/>
    </source>
</evidence>
<dbReference type="Proteomes" id="UP001152422">
    <property type="component" value="Unassembled WGS sequence"/>
</dbReference>
<protein>
    <submittedName>
        <fullName evidence="2">DUF1430 domain-containing protein</fullName>
    </submittedName>
</protein>
<evidence type="ECO:0000256" key="1">
    <source>
        <dbReference type="SAM" id="Phobius"/>
    </source>
</evidence>